<keyword evidence="1" id="KW-0596">Phosphopantetheine</keyword>
<evidence type="ECO:0000313" key="4">
    <source>
        <dbReference type="EMBL" id="MDV6263931.1"/>
    </source>
</evidence>
<protein>
    <submittedName>
        <fullName evidence="4">Phosphopantetheine-binding protein</fullName>
    </submittedName>
</protein>
<proteinExistence type="predicted"/>
<dbReference type="EMBL" id="JAWLJX010000009">
    <property type="protein sequence ID" value="MDV6263931.1"/>
    <property type="molecule type" value="Genomic_DNA"/>
</dbReference>
<dbReference type="Pfam" id="PF00550">
    <property type="entry name" value="PP-binding"/>
    <property type="match status" value="1"/>
</dbReference>
<dbReference type="SUPFAM" id="SSF47336">
    <property type="entry name" value="ACP-like"/>
    <property type="match status" value="1"/>
</dbReference>
<evidence type="ECO:0000256" key="2">
    <source>
        <dbReference type="ARBA" id="ARBA00022553"/>
    </source>
</evidence>
<accession>A0ABU4BI82</accession>
<dbReference type="RefSeq" id="WP_317566052.1">
    <property type="nucleotide sequence ID" value="NZ_JAWLJX010000009.1"/>
</dbReference>
<sequence length="103" mass="11206">MTADRFTIHDLTRIMREGVGVDEGVDLDGDIVDVEFEMLGYESLALLETGNRIEREYGAIIDDETLTAVKTPRDLIASVNSVLAQSGANDYAQGDGPSHQFSS</sequence>
<name>A0ABU4BI82_9NOCA</name>
<gene>
    <name evidence="4" type="ORF">R3P96_21540</name>
</gene>
<dbReference type="PROSITE" id="PS00012">
    <property type="entry name" value="PHOSPHOPANTETHEINE"/>
    <property type="match status" value="1"/>
</dbReference>
<dbReference type="InterPro" id="IPR006162">
    <property type="entry name" value="Ppantetheine_attach_site"/>
</dbReference>
<evidence type="ECO:0000259" key="3">
    <source>
        <dbReference type="Pfam" id="PF00550"/>
    </source>
</evidence>
<dbReference type="InterPro" id="IPR036736">
    <property type="entry name" value="ACP-like_sf"/>
</dbReference>
<organism evidence="4 5">
    <name type="scientific">Rhodococcoides yunnanense</name>
    <dbReference type="NCBI Taxonomy" id="278209"/>
    <lineage>
        <taxon>Bacteria</taxon>
        <taxon>Bacillati</taxon>
        <taxon>Actinomycetota</taxon>
        <taxon>Actinomycetes</taxon>
        <taxon>Mycobacteriales</taxon>
        <taxon>Nocardiaceae</taxon>
        <taxon>Rhodococcoides</taxon>
    </lineage>
</organism>
<reference evidence="4 5" key="1">
    <citation type="submission" date="2023-10" db="EMBL/GenBank/DDBJ databases">
        <title>Development of a sustainable strategy for remediation of hydrocarbon-contaminated territories based on the waste exchange concept.</title>
        <authorList>
            <person name="Krivoruchko A."/>
        </authorList>
    </citation>
    <scope>NUCLEOTIDE SEQUENCE [LARGE SCALE GENOMIC DNA]</scope>
    <source>
        <strain evidence="4 5">IEGM 1323</strain>
    </source>
</reference>
<comment type="caution">
    <text evidence="4">The sequence shown here is derived from an EMBL/GenBank/DDBJ whole genome shotgun (WGS) entry which is preliminary data.</text>
</comment>
<dbReference type="Gene3D" id="1.10.1200.10">
    <property type="entry name" value="ACP-like"/>
    <property type="match status" value="1"/>
</dbReference>
<dbReference type="InterPro" id="IPR009081">
    <property type="entry name" value="PP-bd_ACP"/>
</dbReference>
<dbReference type="Proteomes" id="UP001185755">
    <property type="component" value="Unassembled WGS sequence"/>
</dbReference>
<evidence type="ECO:0000313" key="5">
    <source>
        <dbReference type="Proteomes" id="UP001185755"/>
    </source>
</evidence>
<keyword evidence="5" id="KW-1185">Reference proteome</keyword>
<feature type="domain" description="Carrier" evidence="3">
    <location>
        <begin position="25"/>
        <end position="77"/>
    </location>
</feature>
<keyword evidence="2" id="KW-0597">Phosphoprotein</keyword>
<evidence type="ECO:0000256" key="1">
    <source>
        <dbReference type="ARBA" id="ARBA00022450"/>
    </source>
</evidence>